<dbReference type="Proteomes" id="UP000619260">
    <property type="component" value="Unassembled WGS sequence"/>
</dbReference>
<dbReference type="InterPro" id="IPR052018">
    <property type="entry name" value="PHP_domain"/>
</dbReference>
<dbReference type="GO" id="GO:0004534">
    <property type="term" value="F:5'-3' RNA exonuclease activity"/>
    <property type="evidence" value="ECO:0007669"/>
    <property type="project" value="TreeGrafter"/>
</dbReference>
<dbReference type="InterPro" id="IPR003141">
    <property type="entry name" value="Pol/His_phosphatase_N"/>
</dbReference>
<comment type="caution">
    <text evidence="3">The sequence shown here is derived from an EMBL/GenBank/DDBJ whole genome shotgun (WGS) entry which is preliminary data.</text>
</comment>
<dbReference type="NCBIfam" id="TIGR01409">
    <property type="entry name" value="TAT_signal_seq"/>
    <property type="match status" value="1"/>
</dbReference>
<dbReference type="EMBL" id="BOPF01000013">
    <property type="protein sequence ID" value="GIJ46935.1"/>
    <property type="molecule type" value="Genomic_DNA"/>
</dbReference>
<dbReference type="PANTHER" id="PTHR42924">
    <property type="entry name" value="EXONUCLEASE"/>
    <property type="match status" value="1"/>
</dbReference>
<dbReference type="SUPFAM" id="SSF89550">
    <property type="entry name" value="PHP domain-like"/>
    <property type="match status" value="1"/>
</dbReference>
<dbReference type="InterPro" id="IPR016195">
    <property type="entry name" value="Pol/histidinol_Pase-like"/>
</dbReference>
<feature type="domain" description="Polymerase/histidinol phosphatase N-terminal" evidence="2">
    <location>
        <begin position="88"/>
        <end position="163"/>
    </location>
</feature>
<dbReference type="InterPro" id="IPR019546">
    <property type="entry name" value="TAT_signal_bac_arc"/>
</dbReference>
<dbReference type="PROSITE" id="PS51318">
    <property type="entry name" value="TAT"/>
    <property type="match status" value="1"/>
</dbReference>
<gene>
    <name evidence="3" type="ORF">Val02_38210</name>
</gene>
<dbReference type="Gene3D" id="3.20.20.140">
    <property type="entry name" value="Metal-dependent hydrolases"/>
    <property type="match status" value="1"/>
</dbReference>
<feature type="region of interest" description="Disordered" evidence="1">
    <location>
        <begin position="57"/>
        <end position="82"/>
    </location>
</feature>
<reference evidence="3" key="1">
    <citation type="submission" date="2021-01" db="EMBL/GenBank/DDBJ databases">
        <title>Whole genome shotgun sequence of Virgisporangium aliadipatigenens NBRC 105644.</title>
        <authorList>
            <person name="Komaki H."/>
            <person name="Tamura T."/>
        </authorList>
    </citation>
    <scope>NUCLEOTIDE SEQUENCE</scope>
    <source>
        <strain evidence="3">NBRC 105644</strain>
    </source>
</reference>
<organism evidence="3 4">
    <name type="scientific">Virgisporangium aliadipatigenens</name>
    <dbReference type="NCBI Taxonomy" id="741659"/>
    <lineage>
        <taxon>Bacteria</taxon>
        <taxon>Bacillati</taxon>
        <taxon>Actinomycetota</taxon>
        <taxon>Actinomycetes</taxon>
        <taxon>Micromonosporales</taxon>
        <taxon>Micromonosporaceae</taxon>
        <taxon>Virgisporangium</taxon>
    </lineage>
</organism>
<proteinExistence type="predicted"/>
<evidence type="ECO:0000259" key="2">
    <source>
        <dbReference type="SMART" id="SM00481"/>
    </source>
</evidence>
<dbReference type="RefSeq" id="WP_203900464.1">
    <property type="nucleotide sequence ID" value="NZ_BOPF01000013.1"/>
</dbReference>
<evidence type="ECO:0000313" key="4">
    <source>
        <dbReference type="Proteomes" id="UP000619260"/>
    </source>
</evidence>
<dbReference type="InterPro" id="IPR006311">
    <property type="entry name" value="TAT_signal"/>
</dbReference>
<sequence length="564" mass="60313">MGHSHDHAHPHSHEDLPPALDPHVPDAELSPEELSRRGFLRNAGLLGAGAAAGGMLAAPSPASADPGVDTDRHGRTRPGSHGLKWLAGDHHIHTLYSGDGLYRVVDQVGHGAAYGLDWMVITDHGSAQHVRIGVEKVNPDIRTAREQYKDTLVFQGLEWNIPAAEHGTVFVAPGRNEVATLKEFEQAFDGSVNGTSGNTPANEALAIAGVKWLGEAVRKRKIDDALFLPNHPARNGIDSPHEIRAWRDADPSIAVGFEGAPGHQAAGIPTPLGGGGARGFYGNSPNANSFPGYPIESYRTWGGFDWMTAVVGGLWDSLLAEGKGWWITANSDSHVNYGEQATRGPGSDFNANGFHNDPVYGQPTTLTAGDFFPGYYSRTHVGARDTSYRAVMEGIRAGRVWVDHGGLISALDIELRPVGRGPGVTLGDTLRVRKGTSVELVITIDLANTPNWANFVPTLAKVDVIAGTVTGAVSDRDTFVAPDTKVVKTFEVNRNTGRVSFTYPVGRVEKAAYFRVRGSDGKRLAPGPRGAAVDPAGPPIDVVGQADPWNDLWFYANPVWVLPL</sequence>
<dbReference type="GO" id="GO:0035312">
    <property type="term" value="F:5'-3' DNA exonuclease activity"/>
    <property type="evidence" value="ECO:0007669"/>
    <property type="project" value="TreeGrafter"/>
</dbReference>
<feature type="compositionally biased region" description="Basic and acidic residues" evidence="1">
    <location>
        <begin position="1"/>
        <end position="16"/>
    </location>
</feature>
<feature type="region of interest" description="Disordered" evidence="1">
    <location>
        <begin position="1"/>
        <end position="32"/>
    </location>
</feature>
<name>A0A8J3YN47_9ACTN</name>
<evidence type="ECO:0000313" key="3">
    <source>
        <dbReference type="EMBL" id="GIJ46935.1"/>
    </source>
</evidence>
<keyword evidence="4" id="KW-1185">Reference proteome</keyword>
<dbReference type="SMART" id="SM00481">
    <property type="entry name" value="POLIIIAc"/>
    <property type="match status" value="1"/>
</dbReference>
<dbReference type="PANTHER" id="PTHR42924:SF11">
    <property type="entry name" value="POLYMERASE_HISTIDINOL PHOSPHATASE N-TERMINAL DOMAIN-CONTAINING PROTEIN"/>
    <property type="match status" value="1"/>
</dbReference>
<accession>A0A8J3YN47</accession>
<evidence type="ECO:0000256" key="1">
    <source>
        <dbReference type="SAM" id="MobiDB-lite"/>
    </source>
</evidence>
<protein>
    <submittedName>
        <fullName evidence="3">Histidinol-phosphatase</fullName>
    </submittedName>
</protein>
<dbReference type="AlphaFoldDB" id="A0A8J3YN47"/>